<keyword evidence="2" id="KW-1185">Reference proteome</keyword>
<dbReference type="Proteomes" id="UP000729733">
    <property type="component" value="Unassembled WGS sequence"/>
</dbReference>
<name>A0A964BPG9_9CYAN</name>
<evidence type="ECO:0000313" key="2">
    <source>
        <dbReference type="Proteomes" id="UP000729733"/>
    </source>
</evidence>
<dbReference type="EMBL" id="JADWDC010000004">
    <property type="protein sequence ID" value="MCC0175937.1"/>
    <property type="molecule type" value="Genomic_DNA"/>
</dbReference>
<accession>A0A964BPG9</accession>
<organism evidence="1 2">
    <name type="scientific">Waterburya agarophytonicola KI4</name>
    <dbReference type="NCBI Taxonomy" id="2874699"/>
    <lineage>
        <taxon>Bacteria</taxon>
        <taxon>Bacillati</taxon>
        <taxon>Cyanobacteriota</taxon>
        <taxon>Cyanophyceae</taxon>
        <taxon>Pleurocapsales</taxon>
        <taxon>Hyellaceae</taxon>
        <taxon>Waterburya</taxon>
        <taxon>Waterburya agarophytonicola</taxon>
    </lineage>
</organism>
<gene>
    <name evidence="1" type="ORF">I4641_02945</name>
</gene>
<comment type="caution">
    <text evidence="1">The sequence shown here is derived from an EMBL/GenBank/DDBJ whole genome shotgun (WGS) entry which is preliminary data.</text>
</comment>
<proteinExistence type="predicted"/>
<protein>
    <submittedName>
        <fullName evidence="1">Uncharacterized protein</fullName>
    </submittedName>
</protein>
<evidence type="ECO:0000313" key="1">
    <source>
        <dbReference type="EMBL" id="MCC0175937.1"/>
    </source>
</evidence>
<dbReference type="RefSeq" id="WP_229638956.1">
    <property type="nucleotide sequence ID" value="NZ_JADWDC010000004.1"/>
</dbReference>
<reference evidence="1" key="1">
    <citation type="journal article" date="2021" name="Antonie Van Leeuwenhoek">
        <title>Draft genome and description of Waterburya agarophytonicola gen. nov. sp. nov. (Pleurocapsales, Cyanobacteria): a seaweed symbiont.</title>
        <authorList>
            <person name="Bonthond G."/>
            <person name="Shalygin S."/>
            <person name="Bayer T."/>
            <person name="Weinberger F."/>
        </authorList>
    </citation>
    <scope>NUCLEOTIDE SEQUENCE</scope>
    <source>
        <strain evidence="1">KI4</strain>
    </source>
</reference>
<dbReference type="AlphaFoldDB" id="A0A964BPG9"/>
<sequence>MKLDNIDFDSAAYTINQDGSYLNQQDGLWGLYDFGESPDNPIVPYTFPTRNQLILWYFKDMGWDVNLHSSEFS</sequence>